<evidence type="ECO:0000256" key="1">
    <source>
        <dbReference type="ARBA" id="ARBA00022603"/>
    </source>
</evidence>
<protein>
    <recommendedName>
        <fullName evidence="3">tRNA (guanine-N(1)-)-methyltransferase C-terminal domain-containing protein</fullName>
    </recommendedName>
</protein>
<dbReference type="AlphaFoldDB" id="Q0F054"/>
<feature type="domain" description="tRNA (guanine-N(1)-)-methyltransferase C-terminal" evidence="3">
    <location>
        <begin position="4"/>
        <end position="173"/>
    </location>
</feature>
<evidence type="ECO:0000313" key="4">
    <source>
        <dbReference type="EMBL" id="EAU54830.1"/>
    </source>
</evidence>
<dbReference type="GO" id="GO:0008168">
    <property type="term" value="F:methyltransferase activity"/>
    <property type="evidence" value="ECO:0007669"/>
    <property type="project" value="UniProtKB-KW"/>
</dbReference>
<dbReference type="GO" id="GO:0032259">
    <property type="term" value="P:methylation"/>
    <property type="evidence" value="ECO:0007669"/>
    <property type="project" value="UniProtKB-KW"/>
</dbReference>
<dbReference type="CDD" id="cd18085">
    <property type="entry name" value="TM1570-like"/>
    <property type="match status" value="1"/>
</dbReference>
<accession>Q0F054</accession>
<reference evidence="4 5" key="1">
    <citation type="submission" date="2006-09" db="EMBL/GenBank/DDBJ databases">
        <authorList>
            <person name="Emerson D."/>
            <person name="Ferriera S."/>
            <person name="Johnson J."/>
            <person name="Kravitz S."/>
            <person name="Halpern A."/>
            <person name="Remington K."/>
            <person name="Beeson K."/>
            <person name="Tran B."/>
            <person name="Rogers Y.-H."/>
            <person name="Friedman R."/>
            <person name="Venter J.C."/>
        </authorList>
    </citation>
    <scope>NUCLEOTIDE SEQUENCE [LARGE SCALE GENOMIC DNA]</scope>
    <source>
        <strain evidence="4 5">PV-1</strain>
    </source>
</reference>
<sequence length="177" mass="18971">MADVAVALVHHPILNRSGGTGSTAITPIDVHDFARSCAFYGVGPVYIVHPAPGMHAMVHDMLDYYRSGAGGKRNPARSEVLSAVRMVKSLEEAQAEGDYRLWYTSAAPPGAACTEPSALPKMDGKHLIVFGTGWGLDAKNMPHANGWLSPIEGVGKVRHLSVRGALAIYLDRLQLKD</sequence>
<organism evidence="4 5">
    <name type="scientific">Mariprofundus ferrooxydans PV-1</name>
    <dbReference type="NCBI Taxonomy" id="314345"/>
    <lineage>
        <taxon>Bacteria</taxon>
        <taxon>Pseudomonadati</taxon>
        <taxon>Pseudomonadota</taxon>
        <taxon>Candidatius Mariprofundia</taxon>
        <taxon>Mariprofundales</taxon>
        <taxon>Mariprofundaceae</taxon>
        <taxon>Mariprofundus</taxon>
    </lineage>
</organism>
<dbReference type="InterPro" id="IPR029026">
    <property type="entry name" value="tRNA_m1G_MTases_N"/>
</dbReference>
<keyword evidence="1" id="KW-0489">Methyltransferase</keyword>
<dbReference type="Pfam" id="PF09936">
    <property type="entry name" value="Methyltrn_RNA_4"/>
    <property type="match status" value="1"/>
</dbReference>
<dbReference type="EMBL" id="AATS01000005">
    <property type="protein sequence ID" value="EAU54830.1"/>
    <property type="molecule type" value="Genomic_DNA"/>
</dbReference>
<proteinExistence type="predicted"/>
<evidence type="ECO:0000256" key="2">
    <source>
        <dbReference type="ARBA" id="ARBA00022679"/>
    </source>
</evidence>
<comment type="caution">
    <text evidence="4">The sequence shown here is derived from an EMBL/GenBank/DDBJ whole genome shotgun (WGS) entry which is preliminary data.</text>
</comment>
<dbReference type="InParanoid" id="Q0F054"/>
<keyword evidence="5" id="KW-1185">Reference proteome</keyword>
<evidence type="ECO:0000259" key="3">
    <source>
        <dbReference type="Pfam" id="PF09936"/>
    </source>
</evidence>
<dbReference type="STRING" id="314344.AL013_12755"/>
<keyword evidence="2" id="KW-0808">Transferase</keyword>
<dbReference type="HOGENOM" id="CLU_1414575_0_0_0"/>
<dbReference type="OrthoDB" id="9794931at2"/>
<dbReference type="RefSeq" id="WP_009849331.1">
    <property type="nucleotide sequence ID" value="NZ_DS022294.1"/>
</dbReference>
<dbReference type="InterPro" id="IPR029028">
    <property type="entry name" value="Alpha/beta_knot_MTases"/>
</dbReference>
<gene>
    <name evidence="4" type="ORF">SPV1_09053</name>
</gene>
<dbReference type="eggNOG" id="COG4752">
    <property type="taxonomic scope" value="Bacteria"/>
</dbReference>
<evidence type="ECO:0000313" key="5">
    <source>
        <dbReference type="Proteomes" id="UP000005297"/>
    </source>
</evidence>
<dbReference type="InterPro" id="IPR019230">
    <property type="entry name" value="RNA_MeTrfase_C_dom"/>
</dbReference>
<name>Q0F054_9PROT</name>
<dbReference type="SUPFAM" id="SSF75217">
    <property type="entry name" value="alpha/beta knot"/>
    <property type="match status" value="1"/>
</dbReference>
<dbReference type="Proteomes" id="UP000005297">
    <property type="component" value="Unassembled WGS sequence"/>
</dbReference>
<dbReference type="Gene3D" id="3.40.1280.10">
    <property type="match status" value="1"/>
</dbReference>